<dbReference type="SUPFAM" id="SSF47661">
    <property type="entry name" value="t-snare proteins"/>
    <property type="match status" value="1"/>
</dbReference>
<name>A0A8T2Q3F3_CERRI</name>
<keyword evidence="1" id="KW-0653">Protein transport</keyword>
<proteinExistence type="predicted"/>
<evidence type="ECO:0000313" key="3">
    <source>
        <dbReference type="Proteomes" id="UP000825935"/>
    </source>
</evidence>
<protein>
    <submittedName>
        <fullName evidence="2">Uncharacterized protein</fullName>
    </submittedName>
</protein>
<dbReference type="EMBL" id="CM035443">
    <property type="protein sequence ID" value="KAH7278170.1"/>
    <property type="molecule type" value="Genomic_DNA"/>
</dbReference>
<dbReference type="GO" id="GO:0015031">
    <property type="term" value="P:protein transport"/>
    <property type="evidence" value="ECO:0007669"/>
    <property type="project" value="UniProtKB-KW"/>
</dbReference>
<dbReference type="Proteomes" id="UP000825935">
    <property type="component" value="Chromosome 38"/>
</dbReference>
<organism evidence="2 3">
    <name type="scientific">Ceratopteris richardii</name>
    <name type="common">Triangle waterfern</name>
    <dbReference type="NCBI Taxonomy" id="49495"/>
    <lineage>
        <taxon>Eukaryota</taxon>
        <taxon>Viridiplantae</taxon>
        <taxon>Streptophyta</taxon>
        <taxon>Embryophyta</taxon>
        <taxon>Tracheophyta</taxon>
        <taxon>Polypodiopsida</taxon>
        <taxon>Polypodiidae</taxon>
        <taxon>Polypodiales</taxon>
        <taxon>Pteridineae</taxon>
        <taxon>Pteridaceae</taxon>
        <taxon>Parkerioideae</taxon>
        <taxon>Ceratopteris</taxon>
    </lineage>
</organism>
<comment type="caution">
    <text evidence="2">The sequence shown here is derived from an EMBL/GenBank/DDBJ whole genome shotgun (WGS) entry which is preliminary data.</text>
</comment>
<dbReference type="OrthoDB" id="1889309at2759"/>
<keyword evidence="1" id="KW-0813">Transport</keyword>
<evidence type="ECO:0000256" key="1">
    <source>
        <dbReference type="ARBA" id="ARBA00022927"/>
    </source>
</evidence>
<dbReference type="InterPro" id="IPR010989">
    <property type="entry name" value="SNARE"/>
</dbReference>
<evidence type="ECO:0000313" key="2">
    <source>
        <dbReference type="EMBL" id="KAH7278170.1"/>
    </source>
</evidence>
<dbReference type="AlphaFoldDB" id="A0A8T2Q3F3"/>
<sequence>MEDSWRWEDDPLFFAADQVQDSADALITAFRAWKAERAIHQCDTHGFESIKTLDHRRRQLATAFGVASGQLAEFQREVSYLRMSADPCVDGRVFCRYEEFISAIDYQLASMRDDLRVVKDKVLPTAKCNSETEVDDLALFLIGVHVDGGHNLDASSLSLTDSVSSNLVHEVPRRQVDWLGLSPLEAGARVQPPCAAGQCIRLRARIPAFGR</sequence>
<gene>
    <name evidence="2" type="ORF">KP509_38G027900</name>
</gene>
<reference evidence="2" key="1">
    <citation type="submission" date="2021-08" db="EMBL/GenBank/DDBJ databases">
        <title>WGS assembly of Ceratopteris richardii.</title>
        <authorList>
            <person name="Marchant D.B."/>
            <person name="Chen G."/>
            <person name="Jenkins J."/>
            <person name="Shu S."/>
            <person name="Leebens-Mack J."/>
            <person name="Grimwood J."/>
            <person name="Schmutz J."/>
            <person name="Soltis P."/>
            <person name="Soltis D."/>
            <person name="Chen Z.-H."/>
        </authorList>
    </citation>
    <scope>NUCLEOTIDE SEQUENCE</scope>
    <source>
        <strain evidence="2">Whitten #5841</strain>
        <tissue evidence="2">Leaf</tissue>
    </source>
</reference>
<accession>A0A8T2Q3F3</accession>
<dbReference type="GO" id="GO:0016192">
    <property type="term" value="P:vesicle-mediated transport"/>
    <property type="evidence" value="ECO:0007669"/>
    <property type="project" value="InterPro"/>
</dbReference>
<dbReference type="OMA" id="AKNSEWK"/>
<dbReference type="PANTHER" id="PTHR34949:SF3">
    <property type="entry name" value="OS08G0244100 PROTEIN"/>
    <property type="match status" value="1"/>
</dbReference>
<dbReference type="GO" id="GO:0016020">
    <property type="term" value="C:membrane"/>
    <property type="evidence" value="ECO:0007669"/>
    <property type="project" value="InterPro"/>
</dbReference>
<keyword evidence="3" id="KW-1185">Reference proteome</keyword>
<dbReference type="PANTHER" id="PTHR34949">
    <property type="entry name" value="OS05G0443700 PROTEIN"/>
    <property type="match status" value="1"/>
</dbReference>